<proteinExistence type="predicted"/>
<name>A0AAD5YID8_9APHY</name>
<keyword evidence="3" id="KW-1185">Reference proteome</keyword>
<protein>
    <recommendedName>
        <fullName evidence="1">F-box domain-containing protein</fullName>
    </recommendedName>
</protein>
<dbReference type="Gene3D" id="3.80.10.10">
    <property type="entry name" value="Ribonuclease Inhibitor"/>
    <property type="match status" value="1"/>
</dbReference>
<gene>
    <name evidence="2" type="ORF">NLI96_g4056</name>
</gene>
<organism evidence="2 3">
    <name type="scientific">Meripilus lineatus</name>
    <dbReference type="NCBI Taxonomy" id="2056292"/>
    <lineage>
        <taxon>Eukaryota</taxon>
        <taxon>Fungi</taxon>
        <taxon>Dikarya</taxon>
        <taxon>Basidiomycota</taxon>
        <taxon>Agaricomycotina</taxon>
        <taxon>Agaricomycetes</taxon>
        <taxon>Polyporales</taxon>
        <taxon>Meripilaceae</taxon>
        <taxon>Meripilus</taxon>
    </lineage>
</organism>
<dbReference type="Proteomes" id="UP001212997">
    <property type="component" value="Unassembled WGS sequence"/>
</dbReference>
<comment type="caution">
    <text evidence="2">The sequence shown here is derived from an EMBL/GenBank/DDBJ whole genome shotgun (WGS) entry which is preliminary data.</text>
</comment>
<dbReference type="AlphaFoldDB" id="A0AAD5YID8"/>
<evidence type="ECO:0000259" key="1">
    <source>
        <dbReference type="Pfam" id="PF12937"/>
    </source>
</evidence>
<sequence>MASFLPQEIVDAVLICLDPDKDRPALQSCAMVCREWNSVVRPHLFREITVNGEDDVYSLLDLLEDAPGIGLVVQDLIVKGGTVYGGPFFLELVAESLPSVLPNLTSLTWSWLTLTHYSPPISTHLLNFNKVTHLRVRWCTCPVQTLWAYISALPSLQELSISDHQSFRKRSDDRVTGEISPTSRLTALVLIRSQRIRTFLELVTGSPWVQSIQSLTTIAHDWTSLWVSDILLAIGPSLIHLDLILRVYYSIQAHPDRLDLNANTNLRDLTLRVFAIDDNLIHTIISRLTLEHLRSLHIHIDHFHESHLDPFRGVLNSLPGRQARLPSLRIVKFFANPECYDEMLLSLQQDMDEFNAGGRSLTVALVPGLQTS</sequence>
<accession>A0AAD5YID8</accession>
<feature type="domain" description="F-box" evidence="1">
    <location>
        <begin position="4"/>
        <end position="49"/>
    </location>
</feature>
<dbReference type="EMBL" id="JANAWD010000113">
    <property type="protein sequence ID" value="KAJ3486700.1"/>
    <property type="molecule type" value="Genomic_DNA"/>
</dbReference>
<dbReference type="Pfam" id="PF12937">
    <property type="entry name" value="F-box-like"/>
    <property type="match status" value="1"/>
</dbReference>
<evidence type="ECO:0000313" key="3">
    <source>
        <dbReference type="Proteomes" id="UP001212997"/>
    </source>
</evidence>
<evidence type="ECO:0000313" key="2">
    <source>
        <dbReference type="EMBL" id="KAJ3486700.1"/>
    </source>
</evidence>
<dbReference type="InterPro" id="IPR032675">
    <property type="entry name" value="LRR_dom_sf"/>
</dbReference>
<dbReference type="InterPro" id="IPR001810">
    <property type="entry name" value="F-box_dom"/>
</dbReference>
<dbReference type="SUPFAM" id="SSF52047">
    <property type="entry name" value="RNI-like"/>
    <property type="match status" value="1"/>
</dbReference>
<reference evidence="2" key="1">
    <citation type="submission" date="2022-07" db="EMBL/GenBank/DDBJ databases">
        <title>Genome Sequence of Physisporinus lineatus.</title>
        <authorList>
            <person name="Buettner E."/>
        </authorList>
    </citation>
    <scope>NUCLEOTIDE SEQUENCE</scope>
    <source>
        <strain evidence="2">VT162</strain>
    </source>
</reference>